<dbReference type="EMBL" id="JABCRE010000002">
    <property type="protein sequence ID" value="NMW31690.1"/>
    <property type="molecule type" value="Genomic_DNA"/>
</dbReference>
<dbReference type="Pfam" id="PF05013">
    <property type="entry name" value="FGase"/>
    <property type="match status" value="1"/>
</dbReference>
<sequence length="319" mass="34988">MPTKLHANDSVPYSTVTTRGGRIPGTRRPAFSLSVREDRPIPVLIAAPHAGRHYPEALLSKMRRPEYSQVRLEDRYVDGVAAHAARMTGADLLVAHAPRAMLDLNRASDDVDWTMVAEGAPDGHSQSGTNRRARSGLGLVPRRLAGLGEIWRESLPSDELNQRIAHIHQPYHSAVARSLEGIRDHWGAALLLDIHSMPPLKKAHEDDRPAHFVIGDRFGGSANDRLVASAIQLLNAEGANVAHNRPYAGGYVLDRHAKQGRQIHAIQIEICRSLYLDKALSQPTTRMQAVGDLIGNLVRELGEQVAMLGRQGRQPLAAE</sequence>
<protein>
    <submittedName>
        <fullName evidence="2">N-formylglutamate amidohydrolase</fullName>
    </submittedName>
</protein>
<dbReference type="InterPro" id="IPR007709">
    <property type="entry name" value="N-FG_amidohydro"/>
</dbReference>
<feature type="compositionally biased region" description="Low complexity" evidence="1">
    <location>
        <begin position="15"/>
        <end position="27"/>
    </location>
</feature>
<reference evidence="2 3" key="1">
    <citation type="submission" date="2020-04" db="EMBL/GenBank/DDBJ databases">
        <authorList>
            <person name="Liu A."/>
        </authorList>
    </citation>
    <scope>NUCLEOTIDE SEQUENCE [LARGE SCALE GENOMIC DNA]</scope>
    <source>
        <strain evidence="2 3">RZ02</strain>
    </source>
</reference>
<comment type="caution">
    <text evidence="2">The sequence shown here is derived from an EMBL/GenBank/DDBJ whole genome shotgun (WGS) entry which is preliminary data.</text>
</comment>
<dbReference type="RefSeq" id="WP_170011382.1">
    <property type="nucleotide sequence ID" value="NZ_JABCRE010000002.1"/>
</dbReference>
<dbReference type="Proteomes" id="UP000561181">
    <property type="component" value="Unassembled WGS sequence"/>
</dbReference>
<keyword evidence="2" id="KW-0378">Hydrolase</keyword>
<evidence type="ECO:0000256" key="1">
    <source>
        <dbReference type="SAM" id="MobiDB-lite"/>
    </source>
</evidence>
<organism evidence="2 3">
    <name type="scientific">Pontixanthobacter rizhaonensis</name>
    <dbReference type="NCBI Taxonomy" id="2730337"/>
    <lineage>
        <taxon>Bacteria</taxon>
        <taxon>Pseudomonadati</taxon>
        <taxon>Pseudomonadota</taxon>
        <taxon>Alphaproteobacteria</taxon>
        <taxon>Sphingomonadales</taxon>
        <taxon>Erythrobacteraceae</taxon>
        <taxon>Pontixanthobacter</taxon>
    </lineage>
</organism>
<evidence type="ECO:0000313" key="2">
    <source>
        <dbReference type="EMBL" id="NMW31690.1"/>
    </source>
</evidence>
<feature type="region of interest" description="Disordered" evidence="1">
    <location>
        <begin position="1"/>
        <end position="27"/>
    </location>
</feature>
<accession>A0A848QLS9</accession>
<dbReference type="Gene3D" id="3.40.630.40">
    <property type="entry name" value="Zn-dependent exopeptidases"/>
    <property type="match status" value="1"/>
</dbReference>
<gene>
    <name evidence="2" type="ORF">HKD42_06420</name>
</gene>
<keyword evidence="3" id="KW-1185">Reference proteome</keyword>
<name>A0A848QLS9_9SPHN</name>
<proteinExistence type="predicted"/>
<dbReference type="GO" id="GO:0016787">
    <property type="term" value="F:hydrolase activity"/>
    <property type="evidence" value="ECO:0007669"/>
    <property type="project" value="UniProtKB-KW"/>
</dbReference>
<evidence type="ECO:0000313" key="3">
    <source>
        <dbReference type="Proteomes" id="UP000561181"/>
    </source>
</evidence>
<dbReference type="SUPFAM" id="SSF53187">
    <property type="entry name" value="Zn-dependent exopeptidases"/>
    <property type="match status" value="1"/>
</dbReference>
<dbReference type="AlphaFoldDB" id="A0A848QLS9"/>